<dbReference type="Proteomes" id="UP000663829">
    <property type="component" value="Unassembled WGS sequence"/>
</dbReference>
<feature type="compositionally biased region" description="Basic and acidic residues" evidence="1">
    <location>
        <begin position="291"/>
        <end position="306"/>
    </location>
</feature>
<accession>A0A815I4G4</accession>
<evidence type="ECO:0000313" key="3">
    <source>
        <dbReference type="EMBL" id="CAF4235683.1"/>
    </source>
</evidence>
<feature type="region of interest" description="Disordered" evidence="1">
    <location>
        <begin position="67"/>
        <end position="86"/>
    </location>
</feature>
<protein>
    <submittedName>
        <fullName evidence="2">Uncharacterized protein</fullName>
    </submittedName>
</protein>
<evidence type="ECO:0000313" key="2">
    <source>
        <dbReference type="EMBL" id="CAF1358950.1"/>
    </source>
</evidence>
<dbReference type="EMBL" id="CAJNOQ010015309">
    <property type="protein sequence ID" value="CAF1358950.1"/>
    <property type="molecule type" value="Genomic_DNA"/>
</dbReference>
<sequence length="306" mass="33830">MLNEPVTDLRCCRTDCADRVFILYILLKDDAIHHEYIGIKFLQSITASSSRFSLAAVSQRSLLSTQSPLNAQQQQPQQQSSSTSSSTTIDFILSSVDQLETVNRPSAQATTDSLPPTTVDQEELNSGATDSNTVSQDDSTSSVNGRREVRINYNVSDEKMLEIKNKVDMMPTLVREALLSYFLKITNGVTNNTILVEHLPDINNRPTQSSISFVSQHPRAATTTEIVPPVPFSSTMLPSSASMQERRQRTASQTTQTGDGKPNPPSQSSTIHKSGHYQLVISADISPKTNHTNDGDYHQHRAEYKM</sequence>
<feature type="compositionally biased region" description="Polar residues" evidence="1">
    <location>
        <begin position="232"/>
        <end position="243"/>
    </location>
</feature>
<feature type="region of interest" description="Disordered" evidence="1">
    <location>
        <begin position="105"/>
        <end position="148"/>
    </location>
</feature>
<evidence type="ECO:0000313" key="4">
    <source>
        <dbReference type="Proteomes" id="UP000663829"/>
    </source>
</evidence>
<feature type="compositionally biased region" description="Polar residues" evidence="1">
    <location>
        <begin position="105"/>
        <end position="144"/>
    </location>
</feature>
<dbReference type="Proteomes" id="UP000681722">
    <property type="component" value="Unassembled WGS sequence"/>
</dbReference>
<feature type="region of interest" description="Disordered" evidence="1">
    <location>
        <begin position="229"/>
        <end position="306"/>
    </location>
</feature>
<keyword evidence="4" id="KW-1185">Reference proteome</keyword>
<gene>
    <name evidence="2" type="ORF">GPM918_LOCUS31282</name>
    <name evidence="3" type="ORF">SRO942_LOCUS31920</name>
</gene>
<evidence type="ECO:0000256" key="1">
    <source>
        <dbReference type="SAM" id="MobiDB-lite"/>
    </source>
</evidence>
<dbReference type="EMBL" id="CAJOBC010068872">
    <property type="protein sequence ID" value="CAF4235683.1"/>
    <property type="molecule type" value="Genomic_DNA"/>
</dbReference>
<reference evidence="2" key="1">
    <citation type="submission" date="2021-02" db="EMBL/GenBank/DDBJ databases">
        <authorList>
            <person name="Nowell W R."/>
        </authorList>
    </citation>
    <scope>NUCLEOTIDE SEQUENCE</scope>
</reference>
<name>A0A815I4G4_9BILA</name>
<proteinExistence type="predicted"/>
<organism evidence="2 4">
    <name type="scientific">Didymodactylos carnosus</name>
    <dbReference type="NCBI Taxonomy" id="1234261"/>
    <lineage>
        <taxon>Eukaryota</taxon>
        <taxon>Metazoa</taxon>
        <taxon>Spiralia</taxon>
        <taxon>Gnathifera</taxon>
        <taxon>Rotifera</taxon>
        <taxon>Eurotatoria</taxon>
        <taxon>Bdelloidea</taxon>
        <taxon>Philodinida</taxon>
        <taxon>Philodinidae</taxon>
        <taxon>Didymodactylos</taxon>
    </lineage>
</organism>
<comment type="caution">
    <text evidence="2">The sequence shown here is derived from an EMBL/GenBank/DDBJ whole genome shotgun (WGS) entry which is preliminary data.</text>
</comment>
<dbReference type="AlphaFoldDB" id="A0A815I4G4"/>